<gene>
    <name evidence="4" type="ORF">LY08_00784</name>
</gene>
<feature type="domain" description="Glycosyl transferase family 1" evidence="3">
    <location>
        <begin position="165"/>
        <end position="316"/>
    </location>
</feature>
<dbReference type="InterPro" id="IPR001296">
    <property type="entry name" value="Glyco_trans_1"/>
</dbReference>
<dbReference type="Gene3D" id="3.40.50.2000">
    <property type="entry name" value="Glycogen Phosphorylase B"/>
    <property type="match status" value="2"/>
</dbReference>
<sequence>MKHLVYIGNKLSQTGKTATTIDTLGKGLEAADFEVTYASSYSNILMRFLDMLWTVFIHRKTTDYVLIDTYSTLNFYYAYAVSKLCQWFKLKYIPILHGGNLPIRLKNNPRLCASIFNKSFVNISPSGFIKSEFEAFGYSNIQVIPNSISITNYPFTERTLDNVNLLWVRSFSNLYNPKLAVTILFQLKEIYPEATLCMVGPDNDGSLKSTKAYAGQLGVDVTFTGKLTKAEWIALSAHYSVFINTTNYDNTPVSVIEAMALGLPIVSTNVGGLPYLIEHEKEGVLVNPNHPEAFVEAIKRYKNDSAFRASVIKDARLKAESFDWENIKQQWLTTLK</sequence>
<dbReference type="Proteomes" id="UP000248703">
    <property type="component" value="Unassembled WGS sequence"/>
</dbReference>
<evidence type="ECO:0000259" key="3">
    <source>
        <dbReference type="Pfam" id="PF00534"/>
    </source>
</evidence>
<protein>
    <submittedName>
        <fullName evidence="4">Glycosyltransferase involved in cell wall biosynthesis</fullName>
    </submittedName>
</protein>
<evidence type="ECO:0000256" key="2">
    <source>
        <dbReference type="ARBA" id="ARBA00022679"/>
    </source>
</evidence>
<dbReference type="PANTHER" id="PTHR12526:SF510">
    <property type="entry name" value="D-INOSITOL 3-PHOSPHATE GLYCOSYLTRANSFERASE"/>
    <property type="match status" value="1"/>
</dbReference>
<dbReference type="OrthoDB" id="139410at2"/>
<organism evidence="4 5">
    <name type="scientific">Olleya aquimaris</name>
    <dbReference type="NCBI Taxonomy" id="639310"/>
    <lineage>
        <taxon>Bacteria</taxon>
        <taxon>Pseudomonadati</taxon>
        <taxon>Bacteroidota</taxon>
        <taxon>Flavobacteriia</taxon>
        <taxon>Flavobacteriales</taxon>
        <taxon>Flavobacteriaceae</taxon>
    </lineage>
</organism>
<accession>A0A327RIU6</accession>
<dbReference type="Pfam" id="PF00534">
    <property type="entry name" value="Glycos_transf_1"/>
    <property type="match status" value="1"/>
</dbReference>
<dbReference type="GO" id="GO:0016757">
    <property type="term" value="F:glycosyltransferase activity"/>
    <property type="evidence" value="ECO:0007669"/>
    <property type="project" value="UniProtKB-KW"/>
</dbReference>
<reference evidence="4 5" key="1">
    <citation type="submission" date="2018-06" db="EMBL/GenBank/DDBJ databases">
        <title>Genomic Encyclopedia of Archaeal and Bacterial Type Strains, Phase II (KMG-II): from individual species to whole genera.</title>
        <authorList>
            <person name="Goeker M."/>
        </authorList>
    </citation>
    <scope>NUCLEOTIDE SEQUENCE [LARGE SCALE GENOMIC DNA]</scope>
    <source>
        <strain evidence="4 5">DSM 24464</strain>
    </source>
</reference>
<dbReference type="AlphaFoldDB" id="A0A327RIU6"/>
<keyword evidence="2 4" id="KW-0808">Transferase</keyword>
<name>A0A327RIU6_9FLAO</name>
<evidence type="ECO:0000313" key="4">
    <source>
        <dbReference type="EMBL" id="RAJ17006.1"/>
    </source>
</evidence>
<dbReference type="EMBL" id="QLLO01000002">
    <property type="protein sequence ID" value="RAJ17006.1"/>
    <property type="molecule type" value="Genomic_DNA"/>
</dbReference>
<dbReference type="RefSeq" id="WP_111659121.1">
    <property type="nucleotide sequence ID" value="NZ_QLLO01000002.1"/>
</dbReference>
<keyword evidence="5" id="KW-1185">Reference proteome</keyword>
<evidence type="ECO:0000256" key="1">
    <source>
        <dbReference type="ARBA" id="ARBA00022676"/>
    </source>
</evidence>
<comment type="caution">
    <text evidence="4">The sequence shown here is derived from an EMBL/GenBank/DDBJ whole genome shotgun (WGS) entry which is preliminary data.</text>
</comment>
<dbReference type="PANTHER" id="PTHR12526">
    <property type="entry name" value="GLYCOSYLTRANSFERASE"/>
    <property type="match status" value="1"/>
</dbReference>
<evidence type="ECO:0000313" key="5">
    <source>
        <dbReference type="Proteomes" id="UP000248703"/>
    </source>
</evidence>
<proteinExistence type="predicted"/>
<dbReference type="CDD" id="cd03801">
    <property type="entry name" value="GT4_PimA-like"/>
    <property type="match status" value="1"/>
</dbReference>
<dbReference type="SUPFAM" id="SSF53756">
    <property type="entry name" value="UDP-Glycosyltransferase/glycogen phosphorylase"/>
    <property type="match status" value="1"/>
</dbReference>
<keyword evidence="1" id="KW-0328">Glycosyltransferase</keyword>